<name>A0A0M9VWN0_ESCWE</name>
<evidence type="ECO:0000259" key="2">
    <source>
        <dbReference type="Pfam" id="PF03959"/>
    </source>
</evidence>
<keyword evidence="4" id="KW-1185">Reference proteome</keyword>
<feature type="domain" description="Serine hydrolase" evidence="2">
    <location>
        <begin position="2"/>
        <end position="111"/>
    </location>
</feature>
<keyword evidence="1" id="KW-0378">Hydrolase</keyword>
<dbReference type="Proteomes" id="UP000053831">
    <property type="component" value="Unassembled WGS sequence"/>
</dbReference>
<dbReference type="STRING" id="150374.A0A0M9VWN0"/>
<dbReference type="Pfam" id="PF03959">
    <property type="entry name" value="FSH1"/>
    <property type="match status" value="1"/>
</dbReference>
<dbReference type="SUPFAM" id="SSF53474">
    <property type="entry name" value="alpha/beta-Hydrolases"/>
    <property type="match status" value="1"/>
</dbReference>
<dbReference type="InterPro" id="IPR005645">
    <property type="entry name" value="FSH-like_dom"/>
</dbReference>
<dbReference type="OrthoDB" id="414698at2759"/>
<proteinExistence type="predicted"/>
<dbReference type="InterPro" id="IPR050593">
    <property type="entry name" value="LovG"/>
</dbReference>
<evidence type="ECO:0000313" key="4">
    <source>
        <dbReference type="Proteomes" id="UP000053831"/>
    </source>
</evidence>
<accession>A0A0M9VWN0</accession>
<dbReference type="GO" id="GO:0005634">
    <property type="term" value="C:nucleus"/>
    <property type="evidence" value="ECO:0007669"/>
    <property type="project" value="TreeGrafter"/>
</dbReference>
<gene>
    <name evidence="3" type="ORF">ESCO_001458</name>
</gene>
<organism evidence="3 4">
    <name type="scientific">Escovopsis weberi</name>
    <dbReference type="NCBI Taxonomy" id="150374"/>
    <lineage>
        <taxon>Eukaryota</taxon>
        <taxon>Fungi</taxon>
        <taxon>Dikarya</taxon>
        <taxon>Ascomycota</taxon>
        <taxon>Pezizomycotina</taxon>
        <taxon>Sordariomycetes</taxon>
        <taxon>Hypocreomycetidae</taxon>
        <taxon>Hypocreales</taxon>
        <taxon>Hypocreaceae</taxon>
        <taxon>Escovopsis</taxon>
    </lineage>
</organism>
<reference evidence="3 4" key="1">
    <citation type="submission" date="2015-07" db="EMBL/GenBank/DDBJ databases">
        <title>The genome of the fungus Escovopsis weberi, a specialized disease agent of ant agriculture.</title>
        <authorList>
            <person name="de Man T.J."/>
            <person name="Stajich J.E."/>
            <person name="Kubicek C.P."/>
            <person name="Chenthamara K."/>
            <person name="Atanasova L."/>
            <person name="Druzhinina I.S."/>
            <person name="Birnbaum S."/>
            <person name="Barribeau S.M."/>
            <person name="Teiling C."/>
            <person name="Suen G."/>
            <person name="Currie C."/>
            <person name="Gerardo N.M."/>
        </authorList>
    </citation>
    <scope>NUCLEOTIDE SEQUENCE [LARGE SCALE GENOMIC DNA]</scope>
</reference>
<dbReference type="GO" id="GO:0016787">
    <property type="term" value="F:hydrolase activity"/>
    <property type="evidence" value="ECO:0007669"/>
    <property type="project" value="UniProtKB-KW"/>
</dbReference>
<dbReference type="Gene3D" id="3.40.50.1820">
    <property type="entry name" value="alpha/beta hydrolase"/>
    <property type="match status" value="1"/>
</dbReference>
<dbReference type="AlphaFoldDB" id="A0A0M9VWN0"/>
<dbReference type="PANTHER" id="PTHR48070">
    <property type="entry name" value="ESTERASE OVCA2"/>
    <property type="match status" value="1"/>
</dbReference>
<dbReference type="GO" id="GO:0005737">
    <property type="term" value="C:cytoplasm"/>
    <property type="evidence" value="ECO:0007669"/>
    <property type="project" value="TreeGrafter"/>
</dbReference>
<dbReference type="InterPro" id="IPR029058">
    <property type="entry name" value="AB_hydrolase_fold"/>
</dbReference>
<sequence>MRFLCLHGRGTNAAIFKDQTAKICDAIGQDNDFVYIDGHVAADVVPGIGSITASRESDRFAFVPLGADPHVYRAFFAELRDFIEFQGPFDGLMGFSEGASIAMTMLAEDARRPYAHFKLFCASSTQIPAER</sequence>
<protein>
    <submittedName>
        <fullName evidence="3">UPF0483 protein</fullName>
    </submittedName>
</protein>
<dbReference type="PANTHER" id="PTHR48070:SF6">
    <property type="entry name" value="ESTERASE OVCA2"/>
    <property type="match status" value="1"/>
</dbReference>
<evidence type="ECO:0000256" key="1">
    <source>
        <dbReference type="ARBA" id="ARBA00022801"/>
    </source>
</evidence>
<comment type="caution">
    <text evidence="3">The sequence shown here is derived from an EMBL/GenBank/DDBJ whole genome shotgun (WGS) entry which is preliminary data.</text>
</comment>
<dbReference type="EMBL" id="LGSR01000006">
    <property type="protein sequence ID" value="KOS22232.1"/>
    <property type="molecule type" value="Genomic_DNA"/>
</dbReference>
<evidence type="ECO:0000313" key="3">
    <source>
        <dbReference type="EMBL" id="KOS22232.1"/>
    </source>
</evidence>